<evidence type="ECO:0000313" key="1">
    <source>
        <dbReference type="EMBL" id="CAG8839159.1"/>
    </source>
</evidence>
<proteinExistence type="predicted"/>
<dbReference type="PANTHER" id="PTHR45786">
    <property type="entry name" value="DNA BINDING PROTEIN-LIKE"/>
    <property type="match status" value="1"/>
</dbReference>
<sequence>EKTTGGNKSPVFSVCCGNGKVVLPSMTPLPDLLMQLLTGSTPDFKNFCKNIRAYNAAFVFTSLGTHIDESIVGLLPSTSSTSPHFAQLYVYDTEHEIQNRLDVMPCLEPTIVKELTQMLNNVNPYVAVF</sequence>
<comment type="caution">
    <text evidence="1">The sequence shown here is derived from an EMBL/GenBank/DDBJ whole genome shotgun (WGS) entry which is preliminary data.</text>
</comment>
<organism evidence="1 2">
    <name type="scientific">Cetraspora pellucida</name>
    <dbReference type="NCBI Taxonomy" id="1433469"/>
    <lineage>
        <taxon>Eukaryota</taxon>
        <taxon>Fungi</taxon>
        <taxon>Fungi incertae sedis</taxon>
        <taxon>Mucoromycota</taxon>
        <taxon>Glomeromycotina</taxon>
        <taxon>Glomeromycetes</taxon>
        <taxon>Diversisporales</taxon>
        <taxon>Gigasporaceae</taxon>
        <taxon>Cetraspora</taxon>
    </lineage>
</organism>
<gene>
    <name evidence="1" type="ORF">CPELLU_LOCUS21818</name>
</gene>
<feature type="non-terminal residue" evidence="1">
    <location>
        <position position="129"/>
    </location>
</feature>
<feature type="non-terminal residue" evidence="1">
    <location>
        <position position="1"/>
    </location>
</feature>
<dbReference type="AlphaFoldDB" id="A0A9N9KLV6"/>
<name>A0A9N9KLV6_9GLOM</name>
<dbReference type="EMBL" id="CAJVQA010086373">
    <property type="protein sequence ID" value="CAG8839159.1"/>
    <property type="molecule type" value="Genomic_DNA"/>
</dbReference>
<dbReference type="OrthoDB" id="2279134at2759"/>
<keyword evidence="2" id="KW-1185">Reference proteome</keyword>
<dbReference type="PANTHER" id="PTHR45786:SF74">
    <property type="entry name" value="ATP-DEPENDENT DNA HELICASE"/>
    <property type="match status" value="1"/>
</dbReference>
<evidence type="ECO:0000313" key="2">
    <source>
        <dbReference type="Proteomes" id="UP000789759"/>
    </source>
</evidence>
<dbReference type="Proteomes" id="UP000789759">
    <property type="component" value="Unassembled WGS sequence"/>
</dbReference>
<reference evidence="1" key="1">
    <citation type="submission" date="2021-06" db="EMBL/GenBank/DDBJ databases">
        <authorList>
            <person name="Kallberg Y."/>
            <person name="Tangrot J."/>
            <person name="Rosling A."/>
        </authorList>
    </citation>
    <scope>NUCLEOTIDE SEQUENCE</scope>
    <source>
        <strain evidence="1">FL966</strain>
    </source>
</reference>
<protein>
    <submittedName>
        <fullName evidence="1">5548_t:CDS:1</fullName>
    </submittedName>
</protein>
<accession>A0A9N9KLV6</accession>